<dbReference type="GO" id="GO:0004497">
    <property type="term" value="F:monooxygenase activity"/>
    <property type="evidence" value="ECO:0007669"/>
    <property type="project" value="UniProtKB-KW"/>
</dbReference>
<keyword evidence="3" id="KW-0503">Monooxygenase</keyword>
<dbReference type="InterPro" id="IPR006905">
    <property type="entry name" value="Flavin_halogenase"/>
</dbReference>
<evidence type="ECO:0000256" key="5">
    <source>
        <dbReference type="SAM" id="MobiDB-lite"/>
    </source>
</evidence>
<comment type="catalytic activity">
    <reaction evidence="4">
        <text>melleolide F + FADH2 + chloride + O2 = 6'-chloromelleolide F + FAD + 2 H2O + H(+)</text>
        <dbReference type="Rhea" id="RHEA:67160"/>
        <dbReference type="ChEBI" id="CHEBI:15377"/>
        <dbReference type="ChEBI" id="CHEBI:15378"/>
        <dbReference type="ChEBI" id="CHEBI:15379"/>
        <dbReference type="ChEBI" id="CHEBI:17996"/>
        <dbReference type="ChEBI" id="CHEBI:57692"/>
        <dbReference type="ChEBI" id="CHEBI:58307"/>
        <dbReference type="ChEBI" id="CHEBI:167712"/>
        <dbReference type="ChEBI" id="CHEBI:167713"/>
    </reaction>
    <physiologicalReaction direction="left-to-right" evidence="4">
        <dbReference type="Rhea" id="RHEA:67161"/>
    </physiologicalReaction>
</comment>
<dbReference type="Gene3D" id="3.50.50.60">
    <property type="entry name" value="FAD/NAD(P)-binding domain"/>
    <property type="match status" value="1"/>
</dbReference>
<dbReference type="Proteomes" id="UP000076722">
    <property type="component" value="Unassembled WGS sequence"/>
</dbReference>
<organism evidence="6 7">
    <name type="scientific">Sistotremastrum niveocremeum HHB9708</name>
    <dbReference type="NCBI Taxonomy" id="1314777"/>
    <lineage>
        <taxon>Eukaryota</taxon>
        <taxon>Fungi</taxon>
        <taxon>Dikarya</taxon>
        <taxon>Basidiomycota</taxon>
        <taxon>Agaricomycotina</taxon>
        <taxon>Agaricomycetes</taxon>
        <taxon>Sistotremastrales</taxon>
        <taxon>Sistotremastraceae</taxon>
        <taxon>Sertulicium</taxon>
        <taxon>Sertulicium niveocremeum</taxon>
    </lineage>
</organism>
<gene>
    <name evidence="6" type="ORF">SISNIDRAFT_493581</name>
</gene>
<feature type="region of interest" description="Disordered" evidence="5">
    <location>
        <begin position="217"/>
        <end position="237"/>
    </location>
</feature>
<sequence>MNKRGPRTSIVRATIKLENKIWTERISGHAIRQGGRRRQGQINSLRCLRLLFSSSPQTPQLLFSLRTSLTKNLPQLPIMPVAVTHDTIPAHAKVLVIGGGPGGSYSACALAREGIDVVLLEGSSFPRYHIGESMLPSVRPFLRFIKCEEKVVKHGFQNKPGAAVKFNQFKREGYTDFIALDPDNGAWNVIRSEFDNIIFEHAAECGAQVFQQTKVTSIDFGPDTPPPSPPATLSGPRPVRAHYERTYSGGAKVKGSIDFDYLIDASGRNGIMSTKYLHNRKMNETLKNVACWGYWTGGAMYMPGTTRENAPYFEALTDETGWAWYIPLHDGTVSVGIVMNQNSSNAKKAASKEAAQPADFTLLDHYHEQLEFAPHVLELLKNATLVQNDGPAVKAASDYSYAATSYSGDHFRLVGDAAAFIDPFFSSGVHLAFTGGLSAAASVASSIRDISISEQDASDYHDKKVGVSYTRFLLVVMGAYKQIRNQAENVLTDVDEDNFDRAFSIIRPVIQGTADAGKRLSENELQKTMDFCKHVFAPTDPEMHEAVGARVDPSLFSPDGPVMTPDDLEKVLAPGDDEARHVLHEVNARKPVHIMYNATGNFDLEDVNGYKVNVVPGSLGLRKA</sequence>
<dbReference type="PANTHER" id="PTHR43747">
    <property type="entry name" value="FAD-BINDING PROTEIN"/>
    <property type="match status" value="1"/>
</dbReference>
<protein>
    <submittedName>
        <fullName evidence="6">FAD/NAD(P)-binding domain-containing protein</fullName>
    </submittedName>
</protein>
<evidence type="ECO:0000256" key="1">
    <source>
        <dbReference type="ARBA" id="ARBA00005706"/>
    </source>
</evidence>
<evidence type="ECO:0000313" key="7">
    <source>
        <dbReference type="Proteomes" id="UP000076722"/>
    </source>
</evidence>
<evidence type="ECO:0000256" key="3">
    <source>
        <dbReference type="ARBA" id="ARBA00023033"/>
    </source>
</evidence>
<dbReference type="GO" id="GO:0044550">
    <property type="term" value="P:secondary metabolite biosynthetic process"/>
    <property type="evidence" value="ECO:0007669"/>
    <property type="project" value="UniProtKB-ARBA"/>
</dbReference>
<evidence type="ECO:0000256" key="2">
    <source>
        <dbReference type="ARBA" id="ARBA00023002"/>
    </source>
</evidence>
<reference evidence="6 7" key="1">
    <citation type="journal article" date="2016" name="Mol. Biol. Evol.">
        <title>Comparative Genomics of Early-Diverging Mushroom-Forming Fungi Provides Insights into the Origins of Lignocellulose Decay Capabilities.</title>
        <authorList>
            <person name="Nagy L.G."/>
            <person name="Riley R."/>
            <person name="Tritt A."/>
            <person name="Adam C."/>
            <person name="Daum C."/>
            <person name="Floudas D."/>
            <person name="Sun H."/>
            <person name="Yadav J.S."/>
            <person name="Pangilinan J."/>
            <person name="Larsson K.H."/>
            <person name="Matsuura K."/>
            <person name="Barry K."/>
            <person name="Labutti K."/>
            <person name="Kuo R."/>
            <person name="Ohm R.A."/>
            <person name="Bhattacharya S.S."/>
            <person name="Shirouzu T."/>
            <person name="Yoshinaga Y."/>
            <person name="Martin F.M."/>
            <person name="Grigoriev I.V."/>
            <person name="Hibbett D.S."/>
        </authorList>
    </citation>
    <scope>NUCLEOTIDE SEQUENCE [LARGE SCALE GENOMIC DNA]</scope>
    <source>
        <strain evidence="6 7">HHB9708</strain>
    </source>
</reference>
<dbReference type="InterPro" id="IPR050816">
    <property type="entry name" value="Flavin-dep_Halogenase_NPB"/>
</dbReference>
<proteinExistence type="inferred from homology"/>
<dbReference type="Pfam" id="PF04820">
    <property type="entry name" value="Trp_halogenase"/>
    <property type="match status" value="2"/>
</dbReference>
<name>A0A164Y6Y2_9AGAM</name>
<evidence type="ECO:0000313" key="6">
    <source>
        <dbReference type="EMBL" id="KZS96642.1"/>
    </source>
</evidence>
<dbReference type="OrthoDB" id="3340390at2759"/>
<comment type="similarity">
    <text evidence="1">Belongs to the flavin-dependent halogenase family.</text>
</comment>
<dbReference type="GO" id="GO:0140907">
    <property type="term" value="F:flavin-dependent halogenase activity"/>
    <property type="evidence" value="ECO:0007669"/>
    <property type="project" value="UniProtKB-ARBA"/>
</dbReference>
<accession>A0A164Y6Y2</accession>
<dbReference type="STRING" id="1314777.A0A164Y6Y2"/>
<keyword evidence="2" id="KW-0560">Oxidoreductase</keyword>
<dbReference type="InterPro" id="IPR036188">
    <property type="entry name" value="FAD/NAD-bd_sf"/>
</dbReference>
<dbReference type="SUPFAM" id="SSF51905">
    <property type="entry name" value="FAD/NAD(P)-binding domain"/>
    <property type="match status" value="1"/>
</dbReference>
<dbReference type="EMBL" id="KV419398">
    <property type="protein sequence ID" value="KZS96642.1"/>
    <property type="molecule type" value="Genomic_DNA"/>
</dbReference>
<dbReference type="AlphaFoldDB" id="A0A164Y6Y2"/>
<dbReference type="PANTHER" id="PTHR43747:SF5">
    <property type="entry name" value="FAD-BINDING DOMAIN-CONTAINING PROTEIN"/>
    <property type="match status" value="1"/>
</dbReference>
<dbReference type="PRINTS" id="PR00420">
    <property type="entry name" value="RNGMNOXGNASE"/>
</dbReference>
<evidence type="ECO:0000256" key="4">
    <source>
        <dbReference type="ARBA" id="ARBA00049364"/>
    </source>
</evidence>
<keyword evidence="7" id="KW-1185">Reference proteome</keyword>